<dbReference type="EMBL" id="BDIP01000939">
    <property type="protein sequence ID" value="GCA62575.1"/>
    <property type="molecule type" value="Genomic_DNA"/>
</dbReference>
<proteinExistence type="predicted"/>
<sequence>MDDDTPVTMSTTRLRLLQHIIPPVLLDEWDEWALGMTRVTPNSVCVLARARCAAYLSDERALYLYTVEDDGLSRESLSVPYDVCDGGAFANALTCTESHLAVTSPRMGAVHIMALDTRKWTEVPVPDVLRDAWRPDVHEILSSPLVSLFTIGGTVYAVSFYYRQCWSIDTSTMETVICEAPPLLLQRSQRTAWCPECVCNGLAHFFLSGTHLTFSPVTGWSEESVSLGKASDTWAVSLGKWGDSPVIVSPVESGLHMLDEVTGETGLVGIEGVPWDLDAPAGVAPACGLGYRSLVTLSDPTYMDVCDFDGPVWTMLYQSLPHMRA</sequence>
<evidence type="ECO:0000313" key="1">
    <source>
        <dbReference type="EMBL" id="GCA62575.1"/>
    </source>
</evidence>
<evidence type="ECO:0000313" key="2">
    <source>
        <dbReference type="Proteomes" id="UP000265618"/>
    </source>
</evidence>
<protein>
    <submittedName>
        <fullName evidence="1">Uncharacterized protein</fullName>
    </submittedName>
</protein>
<reference evidence="1 2" key="1">
    <citation type="journal article" date="2018" name="PLoS ONE">
        <title>The draft genome of Kipferlia bialata reveals reductive genome evolution in fornicate parasites.</title>
        <authorList>
            <person name="Tanifuji G."/>
            <person name="Takabayashi S."/>
            <person name="Kume K."/>
            <person name="Takagi M."/>
            <person name="Nakayama T."/>
            <person name="Kamikawa R."/>
            <person name="Inagaki Y."/>
            <person name="Hashimoto T."/>
        </authorList>
    </citation>
    <scope>NUCLEOTIDE SEQUENCE [LARGE SCALE GENOMIC DNA]</scope>
    <source>
        <strain evidence="1">NY0173</strain>
    </source>
</reference>
<comment type="caution">
    <text evidence="1">The sequence shown here is derived from an EMBL/GenBank/DDBJ whole genome shotgun (WGS) entry which is preliminary data.</text>
</comment>
<organism evidence="1 2">
    <name type="scientific">Kipferlia bialata</name>
    <dbReference type="NCBI Taxonomy" id="797122"/>
    <lineage>
        <taxon>Eukaryota</taxon>
        <taxon>Metamonada</taxon>
        <taxon>Carpediemonas-like organisms</taxon>
        <taxon>Kipferlia</taxon>
    </lineage>
</organism>
<dbReference type="AlphaFoldDB" id="A0A391NL78"/>
<keyword evidence="2" id="KW-1185">Reference proteome</keyword>
<name>A0A391NL78_9EUKA</name>
<dbReference type="Proteomes" id="UP000265618">
    <property type="component" value="Unassembled WGS sequence"/>
</dbReference>
<gene>
    <name evidence="1" type="ORF">KIPB_004403</name>
</gene>
<accession>A0A391NL78</accession>